<dbReference type="AlphaFoldDB" id="A0AA88U997"/>
<dbReference type="SUPFAM" id="SSF49503">
    <property type="entry name" value="Cupredoxins"/>
    <property type="match status" value="2"/>
</dbReference>
<accession>A0AA88U997</accession>
<keyword evidence="3" id="KW-1185">Reference proteome</keyword>
<dbReference type="InterPro" id="IPR008972">
    <property type="entry name" value="Cupredoxin"/>
</dbReference>
<dbReference type="InterPro" id="IPR039391">
    <property type="entry name" value="Phytocyanin-like"/>
</dbReference>
<dbReference type="PANTHER" id="PTHR33021">
    <property type="entry name" value="BLUE COPPER PROTEIN"/>
    <property type="match status" value="1"/>
</dbReference>
<evidence type="ECO:0000313" key="3">
    <source>
        <dbReference type="Proteomes" id="UP001187471"/>
    </source>
</evidence>
<proteinExistence type="predicted"/>
<evidence type="ECO:0000259" key="1">
    <source>
        <dbReference type="PROSITE" id="PS51485"/>
    </source>
</evidence>
<dbReference type="CDD" id="cd11013">
    <property type="entry name" value="Plantacyanin"/>
    <property type="match status" value="1"/>
</dbReference>
<comment type="caution">
    <text evidence="2">The sequence shown here is derived from an EMBL/GenBank/DDBJ whole genome shotgun (WGS) entry which is preliminary data.</text>
</comment>
<dbReference type="InterPro" id="IPR041844">
    <property type="entry name" value="Plantacyanin"/>
</dbReference>
<dbReference type="GO" id="GO:0009055">
    <property type="term" value="F:electron transfer activity"/>
    <property type="evidence" value="ECO:0007669"/>
    <property type="project" value="InterPro"/>
</dbReference>
<feature type="non-terminal residue" evidence="2">
    <location>
        <position position="1"/>
    </location>
</feature>
<protein>
    <recommendedName>
        <fullName evidence="1">Phytocyanin domain-containing protein</fullName>
    </recommendedName>
</protein>
<dbReference type="PROSITE" id="PS51485">
    <property type="entry name" value="PHYTOCYANIN"/>
    <property type="match status" value="1"/>
</dbReference>
<name>A0AA88U997_9ASTE</name>
<dbReference type="Pfam" id="PF02298">
    <property type="entry name" value="Cu_bind_like"/>
    <property type="match status" value="1"/>
</dbReference>
<sequence length="181" mass="19510">AISSTTRHKDIHSQSCFICYISLSFLRMMSQGRGSAVAALMVMSLLVLLHCEVAEAATYTVGGAGGWTLNVVNWPKGKRFRAGDILQYGSDSNAVGLKSIANGAKPASIYIPKELQFKYDPSLHNVVGVGKVGYSTCKTLRGAKVYQTGNERIRLVKGQNFFVCNFPGHCESGMKIAVTAV</sequence>
<dbReference type="InterPro" id="IPR003245">
    <property type="entry name" value="Phytocyanin_dom"/>
</dbReference>
<evidence type="ECO:0000313" key="2">
    <source>
        <dbReference type="EMBL" id="KAK2966632.1"/>
    </source>
</evidence>
<organism evidence="2 3">
    <name type="scientific">Escallonia rubra</name>
    <dbReference type="NCBI Taxonomy" id="112253"/>
    <lineage>
        <taxon>Eukaryota</taxon>
        <taxon>Viridiplantae</taxon>
        <taxon>Streptophyta</taxon>
        <taxon>Embryophyta</taxon>
        <taxon>Tracheophyta</taxon>
        <taxon>Spermatophyta</taxon>
        <taxon>Magnoliopsida</taxon>
        <taxon>eudicotyledons</taxon>
        <taxon>Gunneridae</taxon>
        <taxon>Pentapetalae</taxon>
        <taxon>asterids</taxon>
        <taxon>campanulids</taxon>
        <taxon>Escalloniales</taxon>
        <taxon>Escalloniaceae</taxon>
        <taxon>Escallonia</taxon>
    </lineage>
</organism>
<dbReference type="GO" id="GO:0005886">
    <property type="term" value="C:plasma membrane"/>
    <property type="evidence" value="ECO:0007669"/>
    <property type="project" value="TreeGrafter"/>
</dbReference>
<dbReference type="Gene3D" id="2.60.40.420">
    <property type="entry name" value="Cupredoxins - blue copper proteins"/>
    <property type="match status" value="1"/>
</dbReference>
<feature type="domain" description="Phytocyanin" evidence="1">
    <location>
        <begin position="57"/>
        <end position="181"/>
    </location>
</feature>
<dbReference type="EMBL" id="JAVXUO010003110">
    <property type="protein sequence ID" value="KAK2966632.1"/>
    <property type="molecule type" value="Genomic_DNA"/>
</dbReference>
<gene>
    <name evidence="2" type="ORF">RJ640_002330</name>
</gene>
<dbReference type="Proteomes" id="UP001187471">
    <property type="component" value="Unassembled WGS sequence"/>
</dbReference>
<dbReference type="PANTHER" id="PTHR33021:SF9">
    <property type="entry name" value="PUTATIVE, EXPRESSED-RELATED"/>
    <property type="match status" value="1"/>
</dbReference>
<reference evidence="2" key="1">
    <citation type="submission" date="2022-12" db="EMBL/GenBank/DDBJ databases">
        <title>Draft genome assemblies for two species of Escallonia (Escalloniales).</title>
        <authorList>
            <person name="Chanderbali A."/>
            <person name="Dervinis C."/>
            <person name="Anghel I."/>
            <person name="Soltis D."/>
            <person name="Soltis P."/>
            <person name="Zapata F."/>
        </authorList>
    </citation>
    <scope>NUCLEOTIDE SEQUENCE</scope>
    <source>
        <strain evidence="2">UCBG92.1500</strain>
        <tissue evidence="2">Leaf</tissue>
    </source>
</reference>